<evidence type="ECO:0000313" key="1">
    <source>
        <dbReference type="EMBL" id="PTE07113.1"/>
    </source>
</evidence>
<sequence length="106" mass="12448">MPDTDGRRKRGGEWKLSNAHEIGQLVLVRCGLCNVKRWYQPGDLREIFGDVEAELVGSKMNCRRCGKNEYMHAETQNPSAREREGIRVTRLAEIRMVRRIVWRYED</sequence>
<proteinExistence type="predicted"/>
<comment type="caution">
    <text evidence="1">The sequence shown here is derived from an EMBL/GenBank/DDBJ whole genome shotgun (WGS) entry which is preliminary data.</text>
</comment>
<dbReference type="OrthoDB" id="8374127at2"/>
<reference evidence="1 2" key="1">
    <citation type="submission" date="2018-03" db="EMBL/GenBank/DDBJ databases">
        <title>Genome sequence of the symbiotic type strain Mesorhizobium helmanticense CSLC115NT isolated from Lotus corniculatus nodules.</title>
        <authorList>
            <person name="Sannazzaro A.I."/>
            <person name="Torres Tejerizo G.A."/>
            <person name="Dip D."/>
            <person name="Caballero M."/>
            <person name="Pistorio M."/>
            <person name="Estrella M.J."/>
        </authorList>
    </citation>
    <scope>NUCLEOTIDE SEQUENCE [LARGE SCALE GENOMIC DNA]</scope>
    <source>
        <strain evidence="1 2">CSLC115N</strain>
    </source>
</reference>
<protein>
    <submittedName>
        <fullName evidence="1">Uncharacterized protein</fullName>
    </submittedName>
</protein>
<keyword evidence="2" id="KW-1185">Reference proteome</keyword>
<gene>
    <name evidence="1" type="ORF">C9427_27745</name>
</gene>
<dbReference type="EMBL" id="PZJX01000052">
    <property type="protein sequence ID" value="PTE07113.1"/>
    <property type="molecule type" value="Genomic_DNA"/>
</dbReference>
<accession>A0A2T4IND6</accession>
<organism evidence="1 2">
    <name type="scientific">Mesorhizobium helmanticense</name>
    <dbReference type="NCBI Taxonomy" id="1776423"/>
    <lineage>
        <taxon>Bacteria</taxon>
        <taxon>Pseudomonadati</taxon>
        <taxon>Pseudomonadota</taxon>
        <taxon>Alphaproteobacteria</taxon>
        <taxon>Hyphomicrobiales</taxon>
        <taxon>Phyllobacteriaceae</taxon>
        <taxon>Mesorhizobium</taxon>
    </lineage>
</organism>
<dbReference type="AlphaFoldDB" id="A0A2T4IND6"/>
<dbReference type="Proteomes" id="UP000240259">
    <property type="component" value="Unassembled WGS sequence"/>
</dbReference>
<name>A0A2T4IND6_9HYPH</name>
<evidence type="ECO:0000313" key="2">
    <source>
        <dbReference type="Proteomes" id="UP000240259"/>
    </source>
</evidence>